<dbReference type="RefSeq" id="WP_203852036.1">
    <property type="nucleotide sequence ID" value="NZ_BAAAVW010000027.1"/>
</dbReference>
<evidence type="ECO:0000259" key="2">
    <source>
        <dbReference type="PROSITE" id="PS50531"/>
    </source>
</evidence>
<dbReference type="Pfam" id="PF01610">
    <property type="entry name" value="DDE_Tnp_ISL3"/>
    <property type="match status" value="2"/>
</dbReference>
<dbReference type="InterPro" id="IPR002560">
    <property type="entry name" value="Transposase_DDE"/>
</dbReference>
<dbReference type="PANTHER" id="PTHR33498:SF1">
    <property type="entry name" value="TRANSPOSASE FOR INSERTION SEQUENCE ELEMENT IS1557"/>
    <property type="match status" value="1"/>
</dbReference>
<reference evidence="3" key="1">
    <citation type="submission" date="2021-01" db="EMBL/GenBank/DDBJ databases">
        <title>Whole genome shotgun sequence of Dactylosporangium siamense NBRC 106093.</title>
        <authorList>
            <person name="Komaki H."/>
            <person name="Tamura T."/>
        </authorList>
    </citation>
    <scope>NUCLEOTIDE SEQUENCE</scope>
    <source>
        <strain evidence="3">NBRC 106093</strain>
    </source>
</reference>
<evidence type="ECO:0000256" key="1">
    <source>
        <dbReference type="SAM" id="MobiDB-lite"/>
    </source>
</evidence>
<feature type="domain" description="HTH IS21-type" evidence="2">
    <location>
        <begin position="227"/>
        <end position="290"/>
    </location>
</feature>
<dbReference type="AlphaFoldDB" id="A0A919UH69"/>
<dbReference type="PROSITE" id="PS50531">
    <property type="entry name" value="HTH_IS21"/>
    <property type="match status" value="1"/>
</dbReference>
<organism evidence="3 4">
    <name type="scientific">Dactylosporangium siamense</name>
    <dbReference type="NCBI Taxonomy" id="685454"/>
    <lineage>
        <taxon>Bacteria</taxon>
        <taxon>Bacillati</taxon>
        <taxon>Actinomycetota</taxon>
        <taxon>Actinomycetes</taxon>
        <taxon>Micromonosporales</taxon>
        <taxon>Micromonosporaceae</taxon>
        <taxon>Dactylosporangium</taxon>
    </lineage>
</organism>
<dbReference type="InterPro" id="IPR017894">
    <property type="entry name" value="HTH_IS21_transposase_type"/>
</dbReference>
<protein>
    <submittedName>
        <fullName evidence="3">ISL3 family transposase</fullName>
    </submittedName>
</protein>
<accession>A0A919UH69</accession>
<dbReference type="Gene3D" id="1.10.10.60">
    <property type="entry name" value="Homeodomain-like"/>
    <property type="match status" value="1"/>
</dbReference>
<dbReference type="EMBL" id="BONQ01000129">
    <property type="protein sequence ID" value="GIG50398.1"/>
    <property type="molecule type" value="Genomic_DNA"/>
</dbReference>
<comment type="caution">
    <text evidence="3">The sequence shown here is derived from an EMBL/GenBank/DDBJ whole genome shotgun (WGS) entry which is preliminary data.</text>
</comment>
<dbReference type="NCBIfam" id="NF033550">
    <property type="entry name" value="transpos_ISL3"/>
    <property type="match status" value="1"/>
</dbReference>
<dbReference type="InterPro" id="IPR047951">
    <property type="entry name" value="Transpos_ISL3"/>
</dbReference>
<name>A0A919UH69_9ACTN</name>
<sequence>MFPVAGRSTRIVLWVRRFFCDNAVCEAQTFAEQIDGLTRRWSRVSDGLRQMLTTVGLALAGRAGARMAAALGMPASRHRLLRLVRALPDPVVGEVAVLGVDDFAVRRGHHYGTVLIDCETHRVVDLLLGRDAGPLTAWLQQHPAPRVICRDRASAYAEAARTSAPEAVQVADRFHLWQNLAAAVERCAAQHKACLDESDESDEVPAEQPRPAAVAAPTGAMAERRRAHHALVHELLAQGAGFRQIARHLGWSHHTVSRYAHAATWQEMMVGQKVRPSLVDSFKPYLIRRINEGCLKATTLHREIRAQGFAGSYAILRKFVEQYRSKPDLTSARRPPSVRQVTGWICRRPDDLADRDTVQLQAILQRCPLLRAAAELVRWFADMLTHLRGQQLTAWIAAAETAALPGITKFATGLTADLDAVTAGLTLPFSSGPVEGNVNRIKMIKRQMYGRAGFDLLRKRVLLA</sequence>
<gene>
    <name evidence="3" type="ORF">Dsi01nite_084390</name>
</gene>
<dbReference type="PANTHER" id="PTHR33498">
    <property type="entry name" value="TRANSPOSASE FOR INSERTION SEQUENCE ELEMENT IS1557"/>
    <property type="match status" value="1"/>
</dbReference>
<evidence type="ECO:0000313" key="3">
    <source>
        <dbReference type="EMBL" id="GIG50398.1"/>
    </source>
</evidence>
<evidence type="ECO:0000313" key="4">
    <source>
        <dbReference type="Proteomes" id="UP000660611"/>
    </source>
</evidence>
<proteinExistence type="predicted"/>
<dbReference type="Proteomes" id="UP000660611">
    <property type="component" value="Unassembled WGS sequence"/>
</dbReference>
<keyword evidence="4" id="KW-1185">Reference proteome</keyword>
<feature type="region of interest" description="Disordered" evidence="1">
    <location>
        <begin position="198"/>
        <end position="217"/>
    </location>
</feature>